<dbReference type="Gene3D" id="3.40.50.720">
    <property type="entry name" value="NAD(P)-binding Rossmann-like Domain"/>
    <property type="match status" value="1"/>
</dbReference>
<proteinExistence type="predicted"/>
<evidence type="ECO:0000313" key="3">
    <source>
        <dbReference type="Proteomes" id="UP001595914"/>
    </source>
</evidence>
<evidence type="ECO:0000256" key="1">
    <source>
        <dbReference type="SAM" id="MobiDB-lite"/>
    </source>
</evidence>
<dbReference type="EMBL" id="JBHSFO010000005">
    <property type="protein sequence ID" value="MFC4604380.1"/>
    <property type="molecule type" value="Genomic_DNA"/>
</dbReference>
<accession>A0ABV9FQQ4</accession>
<dbReference type="Pfam" id="PF13602">
    <property type="entry name" value="ADH_zinc_N_2"/>
    <property type="match status" value="1"/>
</dbReference>
<evidence type="ECO:0000313" key="2">
    <source>
        <dbReference type="EMBL" id="MFC4604380.1"/>
    </source>
</evidence>
<keyword evidence="3" id="KW-1185">Reference proteome</keyword>
<reference evidence="3" key="1">
    <citation type="journal article" date="2019" name="Int. J. Syst. Evol. Microbiol.">
        <title>The Global Catalogue of Microorganisms (GCM) 10K type strain sequencing project: providing services to taxonomists for standard genome sequencing and annotation.</title>
        <authorList>
            <consortium name="The Broad Institute Genomics Platform"/>
            <consortium name="The Broad Institute Genome Sequencing Center for Infectious Disease"/>
            <person name="Wu L."/>
            <person name="Ma J."/>
        </authorList>
    </citation>
    <scope>NUCLEOTIDE SEQUENCE [LARGE SCALE GENOMIC DNA]</scope>
    <source>
        <strain evidence="3">CCUG 54520</strain>
    </source>
</reference>
<feature type="compositionally biased region" description="Basic residues" evidence="1">
    <location>
        <begin position="9"/>
        <end position="26"/>
    </location>
</feature>
<sequence>MSAVAWPGRGRRRHQRRRRHPHRRSRRINTLADGAAIRKYGVHSDAQEEAASPALWAALADLAADGQLSIPIDQVYPLAEVRQAYRDVATRHTSGKRVLSSIIAPGERRE</sequence>
<gene>
    <name evidence="2" type="ORF">ACFO6S_11850</name>
</gene>
<name>A0ABV9FQQ4_9NOCA</name>
<dbReference type="Gene3D" id="3.90.180.10">
    <property type="entry name" value="Medium-chain alcohol dehydrogenases, catalytic domain"/>
    <property type="match status" value="1"/>
</dbReference>
<dbReference type="RefSeq" id="WP_378417147.1">
    <property type="nucleotide sequence ID" value="NZ_JBHSFO010000005.1"/>
</dbReference>
<feature type="region of interest" description="Disordered" evidence="1">
    <location>
        <begin position="1"/>
        <end position="26"/>
    </location>
</feature>
<organism evidence="2 3">
    <name type="scientific">Rhodococcus kronopolitis</name>
    <dbReference type="NCBI Taxonomy" id="1460226"/>
    <lineage>
        <taxon>Bacteria</taxon>
        <taxon>Bacillati</taxon>
        <taxon>Actinomycetota</taxon>
        <taxon>Actinomycetes</taxon>
        <taxon>Mycobacteriales</taxon>
        <taxon>Nocardiaceae</taxon>
        <taxon>Rhodococcus</taxon>
    </lineage>
</organism>
<dbReference type="Proteomes" id="UP001595914">
    <property type="component" value="Unassembled WGS sequence"/>
</dbReference>
<protein>
    <submittedName>
        <fullName evidence="2">Zinc-binding dehydrogenase</fullName>
    </submittedName>
</protein>
<comment type="caution">
    <text evidence="2">The sequence shown here is derived from an EMBL/GenBank/DDBJ whole genome shotgun (WGS) entry which is preliminary data.</text>
</comment>